<organism evidence="2 3">
    <name type="scientific">Biomphalaria glabrata</name>
    <name type="common">Bloodfluke planorb</name>
    <name type="synonym">Freshwater snail</name>
    <dbReference type="NCBI Taxonomy" id="6526"/>
    <lineage>
        <taxon>Eukaryota</taxon>
        <taxon>Metazoa</taxon>
        <taxon>Spiralia</taxon>
        <taxon>Lophotrochozoa</taxon>
        <taxon>Mollusca</taxon>
        <taxon>Gastropoda</taxon>
        <taxon>Heterobranchia</taxon>
        <taxon>Euthyneura</taxon>
        <taxon>Panpulmonata</taxon>
        <taxon>Hygrophila</taxon>
        <taxon>Lymnaeoidea</taxon>
        <taxon>Planorbidae</taxon>
        <taxon>Biomphalaria</taxon>
    </lineage>
</organism>
<name>A0A2C9KTL1_BIOGL</name>
<feature type="domain" description="Ig-like" evidence="1">
    <location>
        <begin position="124"/>
        <end position="206"/>
    </location>
</feature>
<evidence type="ECO:0000259" key="1">
    <source>
        <dbReference type="PROSITE" id="PS50835"/>
    </source>
</evidence>
<dbReference type="KEGG" id="bgt:106066099"/>
<dbReference type="InterPro" id="IPR007110">
    <property type="entry name" value="Ig-like_dom"/>
</dbReference>
<dbReference type="AlphaFoldDB" id="A0A2C9KTL1"/>
<dbReference type="EnsemblMetazoa" id="BGLB023360-RA">
    <property type="protein sequence ID" value="BGLB023360-PA"/>
    <property type="gene ID" value="BGLB023360"/>
</dbReference>
<dbReference type="Proteomes" id="UP000076420">
    <property type="component" value="Unassembled WGS sequence"/>
</dbReference>
<dbReference type="VEuPathDB" id="VectorBase:BGLAX_033231"/>
<evidence type="ECO:0000313" key="3">
    <source>
        <dbReference type="Proteomes" id="UP000076420"/>
    </source>
</evidence>
<dbReference type="VEuPathDB" id="VectorBase:BGLB023360"/>
<proteinExistence type="predicted"/>
<protein>
    <recommendedName>
        <fullName evidence="1">Ig-like domain-containing protein</fullName>
    </recommendedName>
</protein>
<sequence length="214" mass="24462">SSEIVKLFPYKQSDSITSCTKGLISGQDRLILYGEVLVNDDTKYASLSILIQPWQEQQYMIFCEMGLRYCLFYMDESCYCLRKDSNRLLIVLNTTAKIFFSEKQVFLRLVTFNKDIITPSIKMPFISEFRPCSKVILDNCSLVLEEGQNVSCHCKLVSNTQVESTIHWSSKSFKSFNSTLSLLAQRPLSEEFLCTATINITSETFTAAYKPIVI</sequence>
<gene>
    <name evidence="2" type="primary">106066099</name>
</gene>
<accession>A0A2C9KTL1</accession>
<dbReference type="PROSITE" id="PS50835">
    <property type="entry name" value="IG_LIKE"/>
    <property type="match status" value="1"/>
</dbReference>
<evidence type="ECO:0000313" key="2">
    <source>
        <dbReference type="EnsemblMetazoa" id="BGLB023360-PA"/>
    </source>
</evidence>
<reference evidence="2" key="1">
    <citation type="submission" date="2020-05" db="UniProtKB">
        <authorList>
            <consortium name="EnsemblMetazoa"/>
        </authorList>
    </citation>
    <scope>IDENTIFICATION</scope>
    <source>
        <strain evidence="2">BB02</strain>
    </source>
</reference>